<dbReference type="PANTHER" id="PTHR12147">
    <property type="entry name" value="METALLOPEPTIDASE M28 FAMILY MEMBER"/>
    <property type="match status" value="1"/>
</dbReference>
<evidence type="ECO:0000259" key="1">
    <source>
        <dbReference type="Pfam" id="PF04389"/>
    </source>
</evidence>
<dbReference type="SUPFAM" id="SSF53187">
    <property type="entry name" value="Zn-dependent exopeptidases"/>
    <property type="match status" value="1"/>
</dbReference>
<dbReference type="PANTHER" id="PTHR12147:SF26">
    <property type="entry name" value="PEPTIDASE M28 DOMAIN-CONTAINING PROTEIN"/>
    <property type="match status" value="1"/>
</dbReference>
<dbReference type="InterPro" id="IPR045175">
    <property type="entry name" value="M28_fam"/>
</dbReference>
<dbReference type="Pfam" id="PF04389">
    <property type="entry name" value="Peptidase_M28"/>
    <property type="match status" value="1"/>
</dbReference>
<dbReference type="Gene3D" id="3.50.30.30">
    <property type="match status" value="1"/>
</dbReference>
<accession>A0A246BRD3</accession>
<reference evidence="2 3" key="1">
    <citation type="submission" date="2017-05" db="EMBL/GenBank/DDBJ databases">
        <title>De novo genome assembly of Deniococcus indicus strain DR1.</title>
        <authorList>
            <person name="Chauhan D."/>
            <person name="Yennamalli R.M."/>
            <person name="Priyadarshini R."/>
        </authorList>
    </citation>
    <scope>NUCLEOTIDE SEQUENCE [LARGE SCALE GENOMIC DNA]</scope>
    <source>
        <strain evidence="2 3">DR1</strain>
    </source>
</reference>
<protein>
    <recommendedName>
        <fullName evidence="1">Peptidase M28 domain-containing protein</fullName>
    </recommendedName>
</protein>
<evidence type="ECO:0000313" key="3">
    <source>
        <dbReference type="Proteomes" id="UP000197208"/>
    </source>
</evidence>
<sequence>MVTVTMPRPLRPLPTRPPVPAWKVLLPALIAGGVGWGAWQAAARPVNPPAQPGAALIRGAQDWQTLRGFGPRETGSAGNARTLDWAQAQFEALGYRVTRQALPDPVSMPAGREAAIQVDGPGGPQTLTGEALIGTQTSGQTGRLVRLPPGVTDAQLEGLLGRLAVTTCPDGPWRDLADRVLNAGILGLVIVNDCPHPPAYSPLANVALPVLSVTPDVGRALLDHLGREVTFTTTVRTQDAPAWNLIAARVEASPDVLFGAHLDSVPGSPGANDNASGILAVLHAARQAAGTPLAGRAWFVLFGAEEQGLLGSRAFVRAHPLPLRNTRAMLNFDMVGVDAEPLGVDAHPDLLTLARRARPDLRAFRDAPATTRETFGRSSPVTGRSDNLPFKLIGVRTAFLHRGEDRHYHRATDTTLDPALAEDAATLAVQVARAALDTPWTPREPCGITGRDCR</sequence>
<dbReference type="SMR" id="A0A246BRD3"/>
<dbReference type="EMBL" id="NHMK01000009">
    <property type="protein sequence ID" value="OWL97772.1"/>
    <property type="molecule type" value="Genomic_DNA"/>
</dbReference>
<feature type="domain" description="Peptidase M28" evidence="1">
    <location>
        <begin position="248"/>
        <end position="416"/>
    </location>
</feature>
<proteinExistence type="predicted"/>
<name>A0A246BRD3_9DEIO</name>
<dbReference type="GO" id="GO:0008235">
    <property type="term" value="F:metalloexopeptidase activity"/>
    <property type="evidence" value="ECO:0007669"/>
    <property type="project" value="InterPro"/>
</dbReference>
<comment type="caution">
    <text evidence="2">The sequence shown here is derived from an EMBL/GenBank/DDBJ whole genome shotgun (WGS) entry which is preliminary data.</text>
</comment>
<keyword evidence="3" id="KW-1185">Reference proteome</keyword>
<dbReference type="AlphaFoldDB" id="A0A246BRD3"/>
<dbReference type="Gene3D" id="3.40.630.10">
    <property type="entry name" value="Zn peptidases"/>
    <property type="match status" value="1"/>
</dbReference>
<dbReference type="GO" id="GO:0006508">
    <property type="term" value="P:proteolysis"/>
    <property type="evidence" value="ECO:0007669"/>
    <property type="project" value="InterPro"/>
</dbReference>
<dbReference type="Proteomes" id="UP000197208">
    <property type="component" value="Unassembled WGS sequence"/>
</dbReference>
<organism evidence="2 3">
    <name type="scientific">Deinococcus indicus</name>
    <dbReference type="NCBI Taxonomy" id="223556"/>
    <lineage>
        <taxon>Bacteria</taxon>
        <taxon>Thermotogati</taxon>
        <taxon>Deinococcota</taxon>
        <taxon>Deinococci</taxon>
        <taxon>Deinococcales</taxon>
        <taxon>Deinococcaceae</taxon>
        <taxon>Deinococcus</taxon>
    </lineage>
</organism>
<gene>
    <name evidence="2" type="ORF">CBQ26_05880</name>
</gene>
<evidence type="ECO:0000313" key="2">
    <source>
        <dbReference type="EMBL" id="OWL97772.1"/>
    </source>
</evidence>
<dbReference type="InterPro" id="IPR007484">
    <property type="entry name" value="Peptidase_M28"/>
</dbReference>